<name>A0A4C1XA86_EUMVA</name>
<organism evidence="2 3">
    <name type="scientific">Eumeta variegata</name>
    <name type="common">Bagworm moth</name>
    <name type="synonym">Eumeta japonica</name>
    <dbReference type="NCBI Taxonomy" id="151549"/>
    <lineage>
        <taxon>Eukaryota</taxon>
        <taxon>Metazoa</taxon>
        <taxon>Ecdysozoa</taxon>
        <taxon>Arthropoda</taxon>
        <taxon>Hexapoda</taxon>
        <taxon>Insecta</taxon>
        <taxon>Pterygota</taxon>
        <taxon>Neoptera</taxon>
        <taxon>Endopterygota</taxon>
        <taxon>Lepidoptera</taxon>
        <taxon>Glossata</taxon>
        <taxon>Ditrysia</taxon>
        <taxon>Tineoidea</taxon>
        <taxon>Psychidae</taxon>
        <taxon>Oiketicinae</taxon>
        <taxon>Eumeta</taxon>
    </lineage>
</organism>
<evidence type="ECO:0000313" key="3">
    <source>
        <dbReference type="Proteomes" id="UP000299102"/>
    </source>
</evidence>
<reference evidence="2 3" key="1">
    <citation type="journal article" date="2019" name="Commun. Biol.">
        <title>The bagworm genome reveals a unique fibroin gene that provides high tensile strength.</title>
        <authorList>
            <person name="Kono N."/>
            <person name="Nakamura H."/>
            <person name="Ohtoshi R."/>
            <person name="Tomita M."/>
            <person name="Numata K."/>
            <person name="Arakawa K."/>
        </authorList>
    </citation>
    <scope>NUCLEOTIDE SEQUENCE [LARGE SCALE GENOMIC DNA]</scope>
</reference>
<feature type="region of interest" description="Disordered" evidence="1">
    <location>
        <begin position="97"/>
        <end position="116"/>
    </location>
</feature>
<gene>
    <name evidence="2" type="ORF">EVAR_30091_1</name>
</gene>
<evidence type="ECO:0000313" key="2">
    <source>
        <dbReference type="EMBL" id="GBP59822.1"/>
    </source>
</evidence>
<feature type="compositionally biased region" description="Polar residues" evidence="1">
    <location>
        <begin position="195"/>
        <end position="204"/>
    </location>
</feature>
<dbReference type="AlphaFoldDB" id="A0A4C1XA86"/>
<dbReference type="EMBL" id="BGZK01000771">
    <property type="protein sequence ID" value="GBP59822.1"/>
    <property type="molecule type" value="Genomic_DNA"/>
</dbReference>
<feature type="compositionally biased region" description="Basic and acidic residues" evidence="1">
    <location>
        <begin position="182"/>
        <end position="194"/>
    </location>
</feature>
<keyword evidence="3" id="KW-1185">Reference proteome</keyword>
<protein>
    <submittedName>
        <fullName evidence="2">Uncharacterized protein</fullName>
    </submittedName>
</protein>
<sequence length="322" mass="35193">MGLPWTTLGEGYSGKPVPTEKKYDGRILSFEEEIIKGTDTNSKTSGLSTRVSVCKPREALFRVSKAGLVLFKECFKSEHPTGVPLVLRLLGVARATTPPHTHSREQSPTATAAVVQSSSEPLSLVRAEPDACLDQHPHAKILDRYRFLILRSASPALRQGFQFPHPIDQTCSETQIANGKGSRIESRDGAESKSKTGPSATSSMGRLGTKATGYGCDRAHISKTINWRRKVQGERGAARTSQASYSVVSVARTNQSDLSNYVAAYEDVKQGTSLRVASERHEVNRMSLLRYLRKRDKADEDEGTGSTVIMGHIAHNKVDIIS</sequence>
<dbReference type="OrthoDB" id="4327074at2759"/>
<proteinExistence type="predicted"/>
<dbReference type="Proteomes" id="UP000299102">
    <property type="component" value="Unassembled WGS sequence"/>
</dbReference>
<evidence type="ECO:0000256" key="1">
    <source>
        <dbReference type="SAM" id="MobiDB-lite"/>
    </source>
</evidence>
<feature type="compositionally biased region" description="Polar residues" evidence="1">
    <location>
        <begin position="106"/>
        <end position="116"/>
    </location>
</feature>
<comment type="caution">
    <text evidence="2">The sequence shown here is derived from an EMBL/GenBank/DDBJ whole genome shotgun (WGS) entry which is preliminary data.</text>
</comment>
<accession>A0A4C1XA86</accession>
<feature type="region of interest" description="Disordered" evidence="1">
    <location>
        <begin position="176"/>
        <end position="211"/>
    </location>
</feature>